<protein>
    <submittedName>
        <fullName evidence="1">Uncharacterized protein</fullName>
    </submittedName>
</protein>
<proteinExistence type="predicted"/>
<dbReference type="Proteomes" id="UP000188147">
    <property type="component" value="Plasmid unnamed1"/>
</dbReference>
<keyword evidence="1" id="KW-0614">Plasmid</keyword>
<evidence type="ECO:0000313" key="1">
    <source>
        <dbReference type="EMBL" id="AQN80450.1"/>
    </source>
</evidence>
<sequence>MSESVVKASLCIDRRLLSEVERLRNFENSALSQVSHVVYLIGLGRKLYYNLSIIDRSYGVGNLGREFLKNYPKITIQGS</sequence>
<name>A0ABM6HVQ5_9LACO</name>
<organism evidence="1 2">
    <name type="scientific">Leuconostoc garlicum</name>
    <dbReference type="NCBI Taxonomy" id="255248"/>
    <lineage>
        <taxon>Bacteria</taxon>
        <taxon>Bacillati</taxon>
        <taxon>Bacillota</taxon>
        <taxon>Bacilli</taxon>
        <taxon>Lactobacillales</taxon>
        <taxon>Lactobacillaceae</taxon>
        <taxon>Leuconostoc</taxon>
    </lineage>
</organism>
<dbReference type="EMBL" id="CP016330">
    <property type="protein sequence ID" value="AQN80450.1"/>
    <property type="molecule type" value="Genomic_DNA"/>
</dbReference>
<dbReference type="RefSeq" id="WP_077283335.1">
    <property type="nucleotide sequence ID" value="NZ_CP016330.1"/>
</dbReference>
<keyword evidence="2" id="KW-1185">Reference proteome</keyword>
<gene>
    <name evidence="1" type="ORF">A9176_08480</name>
</gene>
<accession>A0ABM6HVQ5</accession>
<geneLocation type="plasmid" evidence="1 2">
    <name>unnamed1</name>
</geneLocation>
<evidence type="ECO:0000313" key="2">
    <source>
        <dbReference type="Proteomes" id="UP000188147"/>
    </source>
</evidence>
<reference evidence="1 2" key="1">
    <citation type="submission" date="2016-06" db="EMBL/GenBank/DDBJ databases">
        <authorList>
            <person name="Kim H.J."/>
        </authorList>
    </citation>
    <scope>NUCLEOTIDE SEQUENCE [LARGE SCALE GENOMIC DNA]</scope>
    <source>
        <strain evidence="1 2">KFRI01</strain>
        <plasmid evidence="1 2">unnamed1</plasmid>
    </source>
</reference>